<dbReference type="GO" id="GO:0016491">
    <property type="term" value="F:oxidoreductase activity"/>
    <property type="evidence" value="ECO:0007669"/>
    <property type="project" value="InterPro"/>
</dbReference>
<dbReference type="Proteomes" id="UP001204814">
    <property type="component" value="Unassembled WGS sequence"/>
</dbReference>
<evidence type="ECO:0000313" key="5">
    <source>
        <dbReference type="Proteomes" id="UP001204814"/>
    </source>
</evidence>
<gene>
    <name evidence="4" type="ORF">NE542_13975</name>
</gene>
<accession>A0AAP2XTW5</accession>
<dbReference type="EMBL" id="JANGBO010000022">
    <property type="protein sequence ID" value="MCQ5062925.1"/>
    <property type="molecule type" value="Genomic_DNA"/>
</dbReference>
<dbReference type="PANTHER" id="PTHR43278">
    <property type="entry name" value="NAD(P)H-DEPENDENT FMN-CONTAINING OXIDOREDUCTASE YWQN-RELATED"/>
    <property type="match status" value="1"/>
</dbReference>
<evidence type="ECO:0000256" key="1">
    <source>
        <dbReference type="ARBA" id="ARBA00022630"/>
    </source>
</evidence>
<dbReference type="AlphaFoldDB" id="A0AAP2XTW5"/>
<proteinExistence type="predicted"/>
<organism evidence="4 5">
    <name type="scientific">Faecalibacillus intestinalis</name>
    <dbReference type="NCBI Taxonomy" id="1982626"/>
    <lineage>
        <taxon>Bacteria</taxon>
        <taxon>Bacillati</taxon>
        <taxon>Bacillota</taxon>
        <taxon>Erysipelotrichia</taxon>
        <taxon>Erysipelotrichales</taxon>
        <taxon>Coprobacillaceae</taxon>
        <taxon>Faecalibacillus</taxon>
    </lineage>
</organism>
<dbReference type="PANTHER" id="PTHR43278:SF2">
    <property type="entry name" value="IRON-SULFUR FLAVOPROTEIN"/>
    <property type="match status" value="1"/>
</dbReference>
<dbReference type="RefSeq" id="WP_227352199.1">
    <property type="nucleotide sequence ID" value="NZ_JAJDKX010000026.1"/>
</dbReference>
<dbReference type="Gene3D" id="3.40.50.360">
    <property type="match status" value="1"/>
</dbReference>
<evidence type="ECO:0000259" key="3">
    <source>
        <dbReference type="Pfam" id="PF03358"/>
    </source>
</evidence>
<feature type="domain" description="NADPH-dependent FMN reductase-like" evidence="3">
    <location>
        <begin position="3"/>
        <end position="119"/>
    </location>
</feature>
<evidence type="ECO:0000256" key="2">
    <source>
        <dbReference type="ARBA" id="ARBA00022643"/>
    </source>
</evidence>
<dbReference type="SUPFAM" id="SSF52218">
    <property type="entry name" value="Flavoproteins"/>
    <property type="match status" value="1"/>
</dbReference>
<reference evidence="4" key="1">
    <citation type="submission" date="2022-06" db="EMBL/GenBank/DDBJ databases">
        <title>Isolation of gut microbiota from human fecal samples.</title>
        <authorList>
            <person name="Pamer E.G."/>
            <person name="Barat B."/>
            <person name="Waligurski E."/>
            <person name="Medina S."/>
            <person name="Paddock L."/>
            <person name="Mostad J."/>
        </authorList>
    </citation>
    <scope>NUCLEOTIDE SEQUENCE</scope>
    <source>
        <strain evidence="4">DFI.6.24</strain>
    </source>
</reference>
<comment type="caution">
    <text evidence="4">The sequence shown here is derived from an EMBL/GenBank/DDBJ whole genome shotgun (WGS) entry which is preliminary data.</text>
</comment>
<dbReference type="InterPro" id="IPR029039">
    <property type="entry name" value="Flavoprotein-like_sf"/>
</dbReference>
<name>A0AAP2XTW5_9FIRM</name>
<evidence type="ECO:0000313" key="4">
    <source>
        <dbReference type="EMBL" id="MCQ5062925.1"/>
    </source>
</evidence>
<protein>
    <submittedName>
        <fullName evidence="4">Flavodoxin family protein</fullName>
    </submittedName>
</protein>
<keyword evidence="2" id="KW-0288">FMN</keyword>
<sequence length="183" mass="21013">MAQVLVLMSSPRKNGNTDRLANAFIRGAEENGYTTEKVYVNYQNIKSCLGCNVCQKTKECIQKDDMQEIYSKMLEAKIIVFASPVYFYTFNGSMKLLIDRTFAIEKTIHDKDFYLLTTGLAPEESYFRIIKDTFQKYIDCLRVGGNRFVDSILGFQTGNKDDIEKTDSIEKAYNIAKEIKINE</sequence>
<dbReference type="InterPro" id="IPR005025">
    <property type="entry name" value="FMN_Rdtase-like_dom"/>
</dbReference>
<dbReference type="InterPro" id="IPR051796">
    <property type="entry name" value="ISF_SsuE-like"/>
</dbReference>
<dbReference type="Pfam" id="PF03358">
    <property type="entry name" value="FMN_red"/>
    <property type="match status" value="1"/>
</dbReference>
<keyword evidence="1" id="KW-0285">Flavoprotein</keyword>